<dbReference type="Proteomes" id="UP000006867">
    <property type="component" value="Chromosome"/>
</dbReference>
<dbReference type="EC" id="4.2.2.29" evidence="7"/>
<comment type="catalytic activity">
    <reaction evidence="7">
        <text>a peptidoglycan chain = a peptidoglycan chain with N-acetyl-1,6-anhydromuramyl-[peptide] at the reducing end + a peptidoglycan chain with N-acetylglucosamine at the non-reducing end.</text>
        <dbReference type="EC" id="4.2.2.29"/>
    </reaction>
</comment>
<evidence type="ECO:0000256" key="2">
    <source>
        <dbReference type="ARBA" id="ARBA00022692"/>
    </source>
</evidence>
<evidence type="ECO:0000256" key="3">
    <source>
        <dbReference type="ARBA" id="ARBA00022989"/>
    </source>
</evidence>
<accession>A0ABM5LZ57</accession>
<dbReference type="CDD" id="cd08010">
    <property type="entry name" value="MltG_like"/>
    <property type="match status" value="1"/>
</dbReference>
<keyword evidence="6 7" id="KW-0961">Cell wall biogenesis/degradation</keyword>
<keyword evidence="3 7" id="KW-1133">Transmembrane helix</keyword>
<dbReference type="PANTHER" id="PTHR30518">
    <property type="entry name" value="ENDOLYTIC MUREIN TRANSGLYCOSYLASE"/>
    <property type="match status" value="1"/>
</dbReference>
<comment type="similarity">
    <text evidence="7">Belongs to the transglycosylase MltG family.</text>
</comment>
<keyword evidence="1 7" id="KW-1003">Cell membrane</keyword>
<sequence>MYINQPKKPFLKRITADNKKRTIVLASIIVFILVIGGAFLYGKSLLEPVKKDSKTTVNVNIPSGSSVSAIADILKENNVIKSEKAFQYYVKYKGASGFQAGYYHLTKGMDLNTIIKKLTNGGTNYAFQITVPEGKQLTQIASAIAKETKYSEKDIIAKLDDQTFISKLKKQYPDTITDDVLNKDIKHPLEGYLFPATYPFTDPDASLEDIITAMIKQTNSYVETYKSSLEKKKLSIHDALTMASLIEEEATAKVDRHKIASVFYNRLEKDMPLQTDPTVLYAAGKHKDRVFYKDLKIDSPYNTYKNKGLPPGPIANAGESSWDAALNPDKTDYLYFLAKSNGEVVFTKTLKEHNKAKEKYITNKDSE</sequence>
<dbReference type="PANTHER" id="PTHR30518:SF2">
    <property type="entry name" value="ENDOLYTIC MUREIN TRANSGLYCOSYLASE"/>
    <property type="match status" value="1"/>
</dbReference>
<evidence type="ECO:0000256" key="1">
    <source>
        <dbReference type="ARBA" id="ARBA00022475"/>
    </source>
</evidence>
<keyword evidence="2 7" id="KW-0812">Transmembrane</keyword>
<comment type="function">
    <text evidence="7">Functions as a peptidoglycan terminase that cleaves nascent peptidoglycan strands endolytically to terminate their elongation.</text>
</comment>
<dbReference type="HAMAP" id="MF_02065">
    <property type="entry name" value="MltG"/>
    <property type="match status" value="1"/>
</dbReference>
<dbReference type="Gene3D" id="3.30.1490.480">
    <property type="entry name" value="Endolytic murein transglycosylase"/>
    <property type="match status" value="1"/>
</dbReference>
<keyword evidence="4 7" id="KW-0472">Membrane</keyword>
<dbReference type="Gene3D" id="3.30.160.60">
    <property type="entry name" value="Classic Zinc Finger"/>
    <property type="match status" value="1"/>
</dbReference>
<evidence type="ECO:0000256" key="5">
    <source>
        <dbReference type="ARBA" id="ARBA00023239"/>
    </source>
</evidence>
<reference evidence="8 9" key="1">
    <citation type="journal article" date="2011" name="Front. Microbiol.">
        <title>Genomic signatures of strain selection and enhancement in Bacillus atrophaeus var. globigii, a historical biowarfare simulant.</title>
        <authorList>
            <person name="Gibbons H.S."/>
            <person name="Broomall S.M."/>
            <person name="McNew L.A."/>
            <person name="Daligault H."/>
            <person name="Chapman C."/>
            <person name="Bruce D."/>
            <person name="Karavis M."/>
            <person name="Krepps M."/>
            <person name="McGregor P.A."/>
            <person name="Hong C."/>
            <person name="Park K.H."/>
            <person name="Akmal A."/>
            <person name="Feldman A."/>
            <person name="Lin J.S."/>
            <person name="Chang W.E."/>
            <person name="Higgs B.W."/>
            <person name="Demirev P."/>
            <person name="Lindquist J."/>
            <person name="Liem A."/>
            <person name="Fochler E."/>
            <person name="Read T.D."/>
            <person name="Tapia R."/>
            <person name="Johnson S."/>
            <person name="Bishop-Lilly K.A."/>
            <person name="Detter C."/>
            <person name="Han C."/>
            <person name="Sozhamannan S."/>
            <person name="Rosenzweig C.N."/>
            <person name="Skowronski E.W."/>
        </authorList>
    </citation>
    <scope>NUCLEOTIDE SEQUENCE [LARGE SCALE GENOMIC DNA]</scope>
    <source>
        <strain evidence="8 9">1942</strain>
    </source>
</reference>
<evidence type="ECO:0000256" key="6">
    <source>
        <dbReference type="ARBA" id="ARBA00023316"/>
    </source>
</evidence>
<feature type="transmembrane region" description="Helical" evidence="7">
    <location>
        <begin position="21"/>
        <end position="41"/>
    </location>
</feature>
<evidence type="ECO:0000313" key="8">
    <source>
        <dbReference type="EMBL" id="ADP33211.1"/>
    </source>
</evidence>
<evidence type="ECO:0000313" key="9">
    <source>
        <dbReference type="Proteomes" id="UP000006867"/>
    </source>
</evidence>
<protein>
    <recommendedName>
        <fullName evidence="7">Endolytic murein transglycosylase</fullName>
        <ecNumber evidence="7">4.2.2.29</ecNumber>
    </recommendedName>
    <alternativeName>
        <fullName evidence="7">Peptidoglycan lytic transglycosylase</fullName>
    </alternativeName>
    <alternativeName>
        <fullName evidence="7">Peptidoglycan polymerization terminase</fullName>
    </alternativeName>
</protein>
<evidence type="ECO:0000256" key="7">
    <source>
        <dbReference type="HAMAP-Rule" id="MF_02065"/>
    </source>
</evidence>
<proteinExistence type="inferred from homology"/>
<feature type="site" description="Important for catalytic activity" evidence="7">
    <location>
        <position position="249"/>
    </location>
</feature>
<comment type="subcellular location">
    <subcellularLocation>
        <location evidence="7">Cell membrane</location>
        <topology evidence="7">Single-pass membrane protein</topology>
    </subcellularLocation>
</comment>
<dbReference type="NCBIfam" id="TIGR00247">
    <property type="entry name" value="endolytic transglycosylase MltG"/>
    <property type="match status" value="1"/>
</dbReference>
<name>A0ABM5LZ57_BACA1</name>
<gene>
    <name evidence="7" type="primary">mltG</name>
    <name evidence="8" type="ordered locus">BATR1942_11400</name>
</gene>
<dbReference type="RefSeq" id="WP_003325325.1">
    <property type="nucleotide sequence ID" value="NC_014639.1"/>
</dbReference>
<organism evidence="8 9">
    <name type="scientific">Bacillus atrophaeus (strain 1942)</name>
    <dbReference type="NCBI Taxonomy" id="720555"/>
    <lineage>
        <taxon>Bacteria</taxon>
        <taxon>Bacillati</taxon>
        <taxon>Bacillota</taxon>
        <taxon>Bacilli</taxon>
        <taxon>Bacillales</taxon>
        <taxon>Bacillaceae</taxon>
        <taxon>Bacillus</taxon>
    </lineage>
</organism>
<keyword evidence="9" id="KW-1185">Reference proteome</keyword>
<dbReference type="Pfam" id="PF02618">
    <property type="entry name" value="YceG"/>
    <property type="match status" value="1"/>
</dbReference>
<keyword evidence="5 7" id="KW-0456">Lyase</keyword>
<dbReference type="EMBL" id="CP002207">
    <property type="protein sequence ID" value="ADP33211.1"/>
    <property type="molecule type" value="Genomic_DNA"/>
</dbReference>
<dbReference type="InterPro" id="IPR003770">
    <property type="entry name" value="MLTG-like"/>
</dbReference>
<evidence type="ECO:0000256" key="4">
    <source>
        <dbReference type="ARBA" id="ARBA00023136"/>
    </source>
</evidence>